<keyword evidence="10" id="KW-0585">Phenylalanine catabolism</keyword>
<evidence type="ECO:0000256" key="11">
    <source>
        <dbReference type="PIRSR" id="PIRSR605708-2"/>
    </source>
</evidence>
<evidence type="ECO:0000256" key="3">
    <source>
        <dbReference type="ARBA" id="ARBA00007757"/>
    </source>
</evidence>
<organism evidence="14 15">
    <name type="scientific">Clonostachys rhizophaga</name>
    <dbReference type="NCBI Taxonomy" id="160324"/>
    <lineage>
        <taxon>Eukaryota</taxon>
        <taxon>Fungi</taxon>
        <taxon>Dikarya</taxon>
        <taxon>Ascomycota</taxon>
        <taxon>Pezizomycotina</taxon>
        <taxon>Sordariomycetes</taxon>
        <taxon>Hypocreomycetidae</taxon>
        <taxon>Hypocreales</taxon>
        <taxon>Bionectriaceae</taxon>
        <taxon>Clonostachys</taxon>
    </lineage>
</organism>
<dbReference type="OrthoDB" id="1689029at2759"/>
<evidence type="ECO:0000256" key="5">
    <source>
        <dbReference type="ARBA" id="ARBA00022723"/>
    </source>
</evidence>
<evidence type="ECO:0000259" key="12">
    <source>
        <dbReference type="Pfam" id="PF04209"/>
    </source>
</evidence>
<dbReference type="Pfam" id="PF20510">
    <property type="entry name" value="HgmA_N"/>
    <property type="match status" value="1"/>
</dbReference>
<evidence type="ECO:0000256" key="9">
    <source>
        <dbReference type="ARBA" id="ARBA00023004"/>
    </source>
</evidence>
<feature type="domain" description="Homogentisate 1,2-dioxygenase N-terminal" evidence="13">
    <location>
        <begin position="29"/>
        <end position="296"/>
    </location>
</feature>
<evidence type="ECO:0000256" key="10">
    <source>
        <dbReference type="ARBA" id="ARBA00023232"/>
    </source>
</evidence>
<dbReference type="Pfam" id="PF04209">
    <property type="entry name" value="HgmA_C"/>
    <property type="match status" value="1"/>
</dbReference>
<evidence type="ECO:0000256" key="8">
    <source>
        <dbReference type="ARBA" id="ARBA00023002"/>
    </source>
</evidence>
<evidence type="ECO:0000256" key="1">
    <source>
        <dbReference type="ARBA" id="ARBA00001962"/>
    </source>
</evidence>
<keyword evidence="15" id="KW-1185">Reference proteome</keyword>
<dbReference type="Proteomes" id="UP000696573">
    <property type="component" value="Unassembled WGS sequence"/>
</dbReference>
<evidence type="ECO:0000259" key="13">
    <source>
        <dbReference type="Pfam" id="PF20510"/>
    </source>
</evidence>
<gene>
    <name evidence="14" type="ORF">CRHIZ90672A_00014053</name>
</gene>
<evidence type="ECO:0000256" key="7">
    <source>
        <dbReference type="ARBA" id="ARBA00022964"/>
    </source>
</evidence>
<dbReference type="GO" id="GO:0006572">
    <property type="term" value="P:L-tyrosine catabolic process"/>
    <property type="evidence" value="ECO:0007669"/>
    <property type="project" value="UniProtKB-KW"/>
</dbReference>
<comment type="caution">
    <text evidence="14">The sequence shown here is derived from an EMBL/GenBank/DDBJ whole genome shotgun (WGS) entry which is preliminary data.</text>
</comment>
<feature type="binding site" evidence="11">
    <location>
        <position position="368"/>
    </location>
    <ligand>
        <name>homogentisate</name>
        <dbReference type="ChEBI" id="CHEBI:16169"/>
    </ligand>
</feature>
<dbReference type="GO" id="GO:0006559">
    <property type="term" value="P:L-phenylalanine catabolic process"/>
    <property type="evidence" value="ECO:0007669"/>
    <property type="project" value="UniProtKB-KW"/>
</dbReference>
<protein>
    <recommendedName>
        <fullName evidence="4">homogentisate 1,2-dioxygenase</fullName>
        <ecNumber evidence="4">1.13.11.5</ecNumber>
    </recommendedName>
</protein>
<keyword evidence="7" id="KW-0223">Dioxygenase</keyword>
<dbReference type="SUPFAM" id="SSF51182">
    <property type="entry name" value="RmlC-like cupins"/>
    <property type="match status" value="1"/>
</dbReference>
<feature type="binding site" evidence="11">
    <location>
        <position position="389"/>
    </location>
    <ligand>
        <name>homogentisate</name>
        <dbReference type="ChEBI" id="CHEBI:16169"/>
    </ligand>
</feature>
<dbReference type="PANTHER" id="PTHR11056">
    <property type="entry name" value="HOMOGENTISATE 1,2-DIOXYGENASE"/>
    <property type="match status" value="1"/>
</dbReference>
<dbReference type="AlphaFoldDB" id="A0A9N9YGK7"/>
<keyword evidence="5 11" id="KW-0479">Metal-binding</keyword>
<evidence type="ECO:0000256" key="4">
    <source>
        <dbReference type="ARBA" id="ARBA00013127"/>
    </source>
</evidence>
<feature type="domain" description="Homogentisate 1,2-dioxygenase C-terminal" evidence="12">
    <location>
        <begin position="299"/>
        <end position="433"/>
    </location>
</feature>
<dbReference type="GO" id="GO:0005737">
    <property type="term" value="C:cytoplasm"/>
    <property type="evidence" value="ECO:0007669"/>
    <property type="project" value="TreeGrafter"/>
</dbReference>
<proteinExistence type="inferred from homology"/>
<accession>A0A9N9YGK7</accession>
<feature type="non-terminal residue" evidence="14">
    <location>
        <position position="1"/>
    </location>
</feature>
<keyword evidence="6" id="KW-0828">Tyrosine catabolism</keyword>
<comment type="pathway">
    <text evidence="2">Amino-acid degradation; L-phenylalanine degradation; acetoacetate and fumarate from L-phenylalanine: step 4/6.</text>
</comment>
<dbReference type="EMBL" id="CABFNQ020000485">
    <property type="protein sequence ID" value="CAH0016746.1"/>
    <property type="molecule type" value="Genomic_DNA"/>
</dbReference>
<dbReference type="CDD" id="cd07000">
    <property type="entry name" value="cupin_HGO_N"/>
    <property type="match status" value="1"/>
</dbReference>
<keyword evidence="9 11" id="KW-0408">Iron</keyword>
<evidence type="ECO:0000256" key="2">
    <source>
        <dbReference type="ARBA" id="ARBA00004704"/>
    </source>
</evidence>
<dbReference type="EC" id="1.13.11.5" evidence="4"/>
<comment type="cofactor">
    <cofactor evidence="1 11">
        <name>Fe cation</name>
        <dbReference type="ChEBI" id="CHEBI:24875"/>
    </cofactor>
</comment>
<reference evidence="14" key="1">
    <citation type="submission" date="2021-10" db="EMBL/GenBank/DDBJ databases">
        <authorList>
            <person name="Piombo E."/>
        </authorList>
    </citation>
    <scope>NUCLEOTIDE SEQUENCE</scope>
</reference>
<feature type="binding site" evidence="11">
    <location>
        <position position="353"/>
    </location>
    <ligand>
        <name>Fe cation</name>
        <dbReference type="ChEBI" id="CHEBI:24875"/>
    </ligand>
</feature>
<dbReference type="InterPro" id="IPR014710">
    <property type="entry name" value="RmlC-like_jellyroll"/>
</dbReference>
<dbReference type="InterPro" id="IPR046452">
    <property type="entry name" value="HgmA_N"/>
</dbReference>
<dbReference type="PANTHER" id="PTHR11056:SF0">
    <property type="entry name" value="HOMOGENTISATE 1,2-DIOXYGENASE"/>
    <property type="match status" value="1"/>
</dbReference>
<dbReference type="InterPro" id="IPR005708">
    <property type="entry name" value="Homogentis_dOase"/>
</dbReference>
<comment type="similarity">
    <text evidence="3">Belongs to the homogentisate dioxygenase family.</text>
</comment>
<name>A0A9N9YGK7_9HYPO</name>
<dbReference type="Gene3D" id="2.60.120.10">
    <property type="entry name" value="Jelly Rolls"/>
    <property type="match status" value="1"/>
</dbReference>
<feature type="binding site" evidence="11">
    <location>
        <position position="389"/>
    </location>
    <ligand>
        <name>Fe cation</name>
        <dbReference type="ChEBI" id="CHEBI:24875"/>
    </ligand>
</feature>
<keyword evidence="8" id="KW-0560">Oxidoreductase</keyword>
<dbReference type="InterPro" id="IPR011051">
    <property type="entry name" value="RmlC_Cupin_sf"/>
</dbReference>
<dbReference type="GO" id="GO:0046872">
    <property type="term" value="F:metal ion binding"/>
    <property type="evidence" value="ECO:0007669"/>
    <property type="project" value="UniProtKB-KW"/>
</dbReference>
<feature type="binding site" evidence="11">
    <location>
        <position position="359"/>
    </location>
    <ligand>
        <name>Fe cation</name>
        <dbReference type="ChEBI" id="CHEBI:24875"/>
    </ligand>
</feature>
<sequence>GDHIVSSSFPEVHVKRRYIKGANIKDYIYQTGFGNRFSSEAVPNVLPKGINTPQRVKYDLYSEELNGSSFIASRRDIRHVWMYRIRPSTSHGHISTSEMNTHVLSIFSGNENVELSATQESWDPFPIPSRHTSDGIDFVCGITTVGGQGDPTLREGLAIHIYSADSSMTNSAFCNNDGDLLIIPQTGRLDIQTELGWMTVHPGEIAVIQAGIRFSVLLPDGPSRGRFLEVIMTFPNLAQWAPMAWHCLRISNHHAQTVQTWRIIYKLAGQLHLCNQNHTPFDVVAWQGNLVPYKYAIEKFVNLANVEKTQSDPTVYGVLTTKSKFPGVSLTDFLIFTPKWIATSNTFRPPYYHRNMSTEIMGLIYGEYGGSSHKLEPGGLSYEASYMPHGETYETWRYAATRELAPERTCEGTAAFMFHISAPVFLTKWALEGEGAGRRHSRSSQDEPLDSFQPHFLDHLEEVNLELKAVGLPSLTSN</sequence>
<evidence type="ECO:0000256" key="6">
    <source>
        <dbReference type="ARBA" id="ARBA00022878"/>
    </source>
</evidence>
<evidence type="ECO:0000313" key="14">
    <source>
        <dbReference type="EMBL" id="CAH0016746.1"/>
    </source>
</evidence>
<evidence type="ECO:0000313" key="15">
    <source>
        <dbReference type="Proteomes" id="UP000696573"/>
    </source>
</evidence>
<dbReference type="InterPro" id="IPR046451">
    <property type="entry name" value="HgmA_C"/>
</dbReference>
<dbReference type="FunFam" id="2.60.120.10:FF:000034">
    <property type="entry name" value="Homogentisate 1,2-dioxygenase"/>
    <property type="match status" value="1"/>
</dbReference>
<dbReference type="GO" id="GO:0004411">
    <property type="term" value="F:homogentisate 1,2-dioxygenase activity"/>
    <property type="evidence" value="ECO:0007669"/>
    <property type="project" value="UniProtKB-EC"/>
</dbReference>